<evidence type="ECO:0000256" key="11">
    <source>
        <dbReference type="ARBA" id="ARBA00023235"/>
    </source>
</evidence>
<dbReference type="InterPro" id="IPR011604">
    <property type="entry name" value="PDDEXK-like_dom_sf"/>
</dbReference>
<evidence type="ECO:0000313" key="19">
    <source>
        <dbReference type="Proteomes" id="UP000034022"/>
    </source>
</evidence>
<keyword evidence="6 15" id="KW-0347">Helicase</keyword>
<evidence type="ECO:0000256" key="5">
    <source>
        <dbReference type="ARBA" id="ARBA00022801"/>
    </source>
</evidence>
<dbReference type="GO" id="GO:0005524">
    <property type="term" value="F:ATP binding"/>
    <property type="evidence" value="ECO:0007669"/>
    <property type="project" value="UniProtKB-UniRule"/>
</dbReference>
<dbReference type="GO" id="GO:0000725">
    <property type="term" value="P:recombinational repair"/>
    <property type="evidence" value="ECO:0007669"/>
    <property type="project" value="TreeGrafter"/>
</dbReference>
<dbReference type="CDD" id="cd17932">
    <property type="entry name" value="DEXQc_UvrD"/>
    <property type="match status" value="1"/>
</dbReference>
<dbReference type="InterPro" id="IPR013986">
    <property type="entry name" value="DExx_box_DNA_helicase_dom_sf"/>
</dbReference>
<evidence type="ECO:0000256" key="4">
    <source>
        <dbReference type="ARBA" id="ARBA00022763"/>
    </source>
</evidence>
<evidence type="ECO:0000256" key="3">
    <source>
        <dbReference type="ARBA" id="ARBA00022741"/>
    </source>
</evidence>
<evidence type="ECO:0000256" key="7">
    <source>
        <dbReference type="ARBA" id="ARBA00022839"/>
    </source>
</evidence>
<feature type="domain" description="UvrD-like helicase C-terminal" evidence="17">
    <location>
        <begin position="324"/>
        <end position="609"/>
    </location>
</feature>
<sequence>MQIIAEKKLNDNQAQAVNHVTGPALIVAGAGTGKTTVLIERLHNLFVNKLARPDEVLLLTFTEKGAGEMEDRALKILPMGYVDLWINTFHGFTERVLREHALDIGLSPSFKLLTQTEQWILIKKNLDKFDLDYYKPLGNPNKFIYELVKHFSRLKDENVSALEYLKYVEGLVANKDEVRSKKLAVPAGRQEVRSNDDIQEIKRVCELANAYHVYNNLLLENENLDFGDLIFYAIKLFKERPNILRYYQDKFKFIMVDEFQDTNTAQYELIKILAGKKANLMVVGDDDQAIYRFRGASLSNILQFKDDYPNAAEIILNENYRSGQNILDNAYKSIQNNNPDRLEIKLKINKKLQANKAESGNVEHINFTDYGSESEWIAEKIKTSRDASGLKWSDFAILVRANSDADAYVGELTRKNIPNTFVSLKGLYFKPLILDVLAFLRLLDNYHESSALFRVLNMQAFAIDHGEIVNISRFARKKIWSLYEALKNIEAVPGLLPESYKSANKLVALIGKFLEMVKKESASRVFVKFIYESGILVGKDYDRDQEFFSYLNQFYKKITKFEENEPGARLKDFLEYFNMEIEAGETGSLRLDFGDEDTVKIMTVHSAKGLEFDTVFLPCLVDKKFPTINRSEKIDIPEALVKIKIVGGKEAHLEEERRLFYVALTRAKHNLFLTSAKDYGGKREKKPSIFLEEIGLAMSQHEKKTRTSEIVNALNDYASGIAEKKFNFTPPQKFSFSQVEAFTNCPLQYKFNFILNIPVLPKAVFIFGRTLHNSLRDFFLPLIVNSFQAGLFDSLPSKKIKLDYKDLEKAYNLHWQNDNYDSIKEREDYKKQGREMLKLLFAYYENNGWPDVAFIEKSFLVNIGDYIFKGAIDRVDKLADGTYEILDYKTGNPKEKLLYDDKRQLMLYKIALEEGMGLKVSSLAYFYLKNGEKVSFESKPKDEEKLKAELFESIHGICKGEFLPKPSLLCGYCDFNQICEFRQK</sequence>
<reference evidence="18 19" key="1">
    <citation type="journal article" date="2015" name="Nature">
        <title>rRNA introns, odd ribosomes, and small enigmatic genomes across a large radiation of phyla.</title>
        <authorList>
            <person name="Brown C.T."/>
            <person name="Hug L.A."/>
            <person name="Thomas B.C."/>
            <person name="Sharon I."/>
            <person name="Castelle C.J."/>
            <person name="Singh A."/>
            <person name="Wilkins M.J."/>
            <person name="Williams K.H."/>
            <person name="Banfield J.F."/>
        </authorList>
    </citation>
    <scope>NUCLEOTIDE SEQUENCE [LARGE SCALE GENOMIC DNA]</scope>
</reference>
<evidence type="ECO:0000256" key="13">
    <source>
        <dbReference type="ARBA" id="ARBA00034808"/>
    </source>
</evidence>
<evidence type="ECO:0000256" key="8">
    <source>
        <dbReference type="ARBA" id="ARBA00022840"/>
    </source>
</evidence>
<dbReference type="Gene3D" id="3.90.320.10">
    <property type="match status" value="1"/>
</dbReference>
<keyword evidence="11" id="KW-0413">Isomerase</keyword>
<dbReference type="InterPro" id="IPR038726">
    <property type="entry name" value="PDDEXK_AddAB-type"/>
</dbReference>
<dbReference type="Gene3D" id="3.40.50.300">
    <property type="entry name" value="P-loop containing nucleotide triphosphate hydrolases"/>
    <property type="match status" value="2"/>
</dbReference>
<feature type="binding site" evidence="15">
    <location>
        <begin position="28"/>
        <end position="35"/>
    </location>
    <ligand>
        <name>ATP</name>
        <dbReference type="ChEBI" id="CHEBI:30616"/>
    </ligand>
</feature>
<dbReference type="GO" id="GO:0004527">
    <property type="term" value="F:exonuclease activity"/>
    <property type="evidence" value="ECO:0007669"/>
    <property type="project" value="UniProtKB-KW"/>
</dbReference>
<dbReference type="EMBL" id="LBUU01000001">
    <property type="protein sequence ID" value="KKQ71214.1"/>
    <property type="molecule type" value="Genomic_DNA"/>
</dbReference>
<dbReference type="GO" id="GO:0043138">
    <property type="term" value="F:3'-5' DNA helicase activity"/>
    <property type="evidence" value="ECO:0007669"/>
    <property type="project" value="UniProtKB-EC"/>
</dbReference>
<keyword evidence="7" id="KW-0269">Exonuclease</keyword>
<protein>
    <recommendedName>
        <fullName evidence="13">DNA 3'-5' helicase</fullName>
        <ecNumber evidence="13">5.6.2.4</ecNumber>
    </recommendedName>
</protein>
<comment type="catalytic activity">
    <reaction evidence="14">
        <text>ATP + H2O = ADP + phosphate + H(+)</text>
        <dbReference type="Rhea" id="RHEA:13065"/>
        <dbReference type="ChEBI" id="CHEBI:15377"/>
        <dbReference type="ChEBI" id="CHEBI:15378"/>
        <dbReference type="ChEBI" id="CHEBI:30616"/>
        <dbReference type="ChEBI" id="CHEBI:43474"/>
        <dbReference type="ChEBI" id="CHEBI:456216"/>
        <dbReference type="EC" id="5.6.2.4"/>
    </reaction>
</comment>
<keyword evidence="10" id="KW-0234">DNA repair</keyword>
<dbReference type="InterPro" id="IPR011335">
    <property type="entry name" value="Restrct_endonuc-II-like"/>
</dbReference>
<gene>
    <name evidence="18" type="ORF">US91_C0001G0141</name>
</gene>
<keyword evidence="2" id="KW-0540">Nuclease</keyword>
<keyword evidence="8 15" id="KW-0067">ATP-binding</keyword>
<keyword evidence="5 15" id="KW-0378">Hydrolase</keyword>
<dbReference type="CDD" id="cd18807">
    <property type="entry name" value="SF1_C_UvrD"/>
    <property type="match status" value="1"/>
</dbReference>
<comment type="catalytic activity">
    <reaction evidence="12">
        <text>Couples ATP hydrolysis with the unwinding of duplex DNA by translocating in the 3'-5' direction.</text>
        <dbReference type="EC" id="5.6.2.4"/>
    </reaction>
</comment>
<name>A0A0G0MBU6_9BACT</name>
<dbReference type="InterPro" id="IPR000212">
    <property type="entry name" value="DNA_helicase_UvrD/REP"/>
</dbReference>
<evidence type="ECO:0000256" key="12">
    <source>
        <dbReference type="ARBA" id="ARBA00034617"/>
    </source>
</evidence>
<dbReference type="Pfam" id="PF00580">
    <property type="entry name" value="UvrD-helicase"/>
    <property type="match status" value="1"/>
</dbReference>
<dbReference type="PANTHER" id="PTHR11070">
    <property type="entry name" value="UVRD / RECB / PCRA DNA HELICASE FAMILY MEMBER"/>
    <property type="match status" value="1"/>
</dbReference>
<evidence type="ECO:0000256" key="1">
    <source>
        <dbReference type="ARBA" id="ARBA00009922"/>
    </source>
</evidence>
<evidence type="ECO:0000256" key="2">
    <source>
        <dbReference type="ARBA" id="ARBA00022722"/>
    </source>
</evidence>
<dbReference type="Gene3D" id="1.10.10.160">
    <property type="match status" value="1"/>
</dbReference>
<evidence type="ECO:0000256" key="10">
    <source>
        <dbReference type="ARBA" id="ARBA00023204"/>
    </source>
</evidence>
<organism evidence="18 19">
    <name type="scientific">Candidatus Falkowbacteria bacterium GW2011_GWE1_38_31</name>
    <dbReference type="NCBI Taxonomy" id="1618638"/>
    <lineage>
        <taxon>Bacteria</taxon>
        <taxon>Candidatus Falkowiibacteriota</taxon>
    </lineage>
</organism>
<dbReference type="PROSITE" id="PS51217">
    <property type="entry name" value="UVRD_HELICASE_CTER"/>
    <property type="match status" value="1"/>
</dbReference>
<dbReference type="InterPro" id="IPR014017">
    <property type="entry name" value="DNA_helicase_UvrD-like_C"/>
</dbReference>
<dbReference type="Pfam" id="PF13361">
    <property type="entry name" value="UvrD_C"/>
    <property type="match status" value="1"/>
</dbReference>
<dbReference type="GO" id="GO:0003677">
    <property type="term" value="F:DNA binding"/>
    <property type="evidence" value="ECO:0007669"/>
    <property type="project" value="UniProtKB-KW"/>
</dbReference>
<evidence type="ECO:0000256" key="15">
    <source>
        <dbReference type="PROSITE-ProRule" id="PRU00560"/>
    </source>
</evidence>
<keyword evidence="9" id="KW-0238">DNA-binding</keyword>
<evidence type="ECO:0000259" key="16">
    <source>
        <dbReference type="PROSITE" id="PS51198"/>
    </source>
</evidence>
<dbReference type="AlphaFoldDB" id="A0A0G0MBU6"/>
<evidence type="ECO:0000256" key="9">
    <source>
        <dbReference type="ARBA" id="ARBA00023125"/>
    </source>
</evidence>
<dbReference type="SUPFAM" id="SSF52540">
    <property type="entry name" value="P-loop containing nucleoside triphosphate hydrolases"/>
    <property type="match status" value="1"/>
</dbReference>
<evidence type="ECO:0000256" key="6">
    <source>
        <dbReference type="ARBA" id="ARBA00022806"/>
    </source>
</evidence>
<keyword evidence="4" id="KW-0227">DNA damage</keyword>
<proteinExistence type="inferred from homology"/>
<comment type="similarity">
    <text evidence="1">Belongs to the helicase family. UvrD subfamily.</text>
</comment>
<evidence type="ECO:0000313" key="18">
    <source>
        <dbReference type="EMBL" id="KKQ71214.1"/>
    </source>
</evidence>
<dbReference type="EC" id="5.6.2.4" evidence="13"/>
<keyword evidence="3 15" id="KW-0547">Nucleotide-binding</keyword>
<dbReference type="PATRIC" id="fig|1618638.3.peg.148"/>
<dbReference type="SUPFAM" id="SSF52980">
    <property type="entry name" value="Restriction endonuclease-like"/>
    <property type="match status" value="1"/>
</dbReference>
<evidence type="ECO:0000259" key="17">
    <source>
        <dbReference type="PROSITE" id="PS51217"/>
    </source>
</evidence>
<comment type="caution">
    <text evidence="18">The sequence shown here is derived from an EMBL/GenBank/DDBJ whole genome shotgun (WGS) entry which is preliminary data.</text>
</comment>
<dbReference type="Proteomes" id="UP000034022">
    <property type="component" value="Unassembled WGS sequence"/>
</dbReference>
<dbReference type="InterPro" id="IPR027417">
    <property type="entry name" value="P-loop_NTPase"/>
</dbReference>
<dbReference type="PROSITE" id="PS51198">
    <property type="entry name" value="UVRD_HELICASE_ATP_BIND"/>
    <property type="match status" value="1"/>
</dbReference>
<dbReference type="InterPro" id="IPR014016">
    <property type="entry name" value="UvrD-like_ATP-bd"/>
</dbReference>
<dbReference type="Pfam" id="PF12705">
    <property type="entry name" value="PDDEXK_1"/>
    <property type="match status" value="1"/>
</dbReference>
<feature type="domain" description="UvrD-like helicase ATP-binding" evidence="16">
    <location>
        <begin position="7"/>
        <end position="323"/>
    </location>
</feature>
<dbReference type="Gene3D" id="1.10.486.10">
    <property type="entry name" value="PCRA, domain 4"/>
    <property type="match status" value="1"/>
</dbReference>
<accession>A0A0G0MBU6</accession>
<evidence type="ECO:0000256" key="14">
    <source>
        <dbReference type="ARBA" id="ARBA00048988"/>
    </source>
</evidence>
<dbReference type="PANTHER" id="PTHR11070:SF2">
    <property type="entry name" value="ATP-DEPENDENT DNA HELICASE SRS2"/>
    <property type="match status" value="1"/>
</dbReference>